<keyword evidence="4 10" id="KW-0227">DNA damage</keyword>
<dbReference type="Pfam" id="PF01624">
    <property type="entry name" value="MutS_I"/>
    <property type="match status" value="1"/>
</dbReference>
<dbReference type="SMART" id="SM00533">
    <property type="entry name" value="MUTSd"/>
    <property type="match status" value="1"/>
</dbReference>
<dbReference type="GO" id="GO:0005524">
    <property type="term" value="F:ATP binding"/>
    <property type="evidence" value="ECO:0007669"/>
    <property type="project" value="UniProtKB-UniRule"/>
</dbReference>
<evidence type="ECO:0000313" key="14">
    <source>
        <dbReference type="Proteomes" id="UP000318709"/>
    </source>
</evidence>
<evidence type="ECO:0000256" key="7">
    <source>
        <dbReference type="ARBA" id="ARBA00023204"/>
    </source>
</evidence>
<evidence type="ECO:0000256" key="10">
    <source>
        <dbReference type="RuleBase" id="RU003756"/>
    </source>
</evidence>
<evidence type="ECO:0000256" key="1">
    <source>
        <dbReference type="ARBA" id="ARBA00006271"/>
    </source>
</evidence>
<evidence type="ECO:0000256" key="8">
    <source>
        <dbReference type="ARBA" id="ARBA00024647"/>
    </source>
</evidence>
<dbReference type="Gene3D" id="3.40.1170.10">
    <property type="entry name" value="DNA repair protein MutS, domain I"/>
    <property type="match status" value="1"/>
</dbReference>
<dbReference type="InterPro" id="IPR007861">
    <property type="entry name" value="DNA_mismatch_repair_MutS_clamp"/>
</dbReference>
<dbReference type="OrthoDB" id="9802448at2"/>
<dbReference type="PIRSF" id="PIRSF037677">
    <property type="entry name" value="DNA_mis_repair_Msh6"/>
    <property type="match status" value="1"/>
</dbReference>
<dbReference type="InterPro" id="IPR016151">
    <property type="entry name" value="DNA_mismatch_repair_MutS_N"/>
</dbReference>
<dbReference type="InterPro" id="IPR027417">
    <property type="entry name" value="P-loop_NTPase"/>
</dbReference>
<evidence type="ECO:0000313" key="13">
    <source>
        <dbReference type="EMBL" id="QDH13920.1"/>
    </source>
</evidence>
<dbReference type="PANTHER" id="PTHR11361">
    <property type="entry name" value="DNA MISMATCH REPAIR PROTEIN MUTS FAMILY MEMBER"/>
    <property type="match status" value="1"/>
</dbReference>
<gene>
    <name evidence="13" type="primary">mutS</name>
    <name evidence="13" type="ORF">E3E12_06675</name>
</gene>
<dbReference type="RefSeq" id="WP_141443627.1">
    <property type="nucleotide sequence ID" value="NZ_CP038231.1"/>
</dbReference>
<evidence type="ECO:0000256" key="9">
    <source>
        <dbReference type="NCBIfam" id="TIGR01070"/>
    </source>
</evidence>
<feature type="region of interest" description="Disordered" evidence="11">
    <location>
        <begin position="893"/>
        <end position="929"/>
    </location>
</feature>
<dbReference type="InterPro" id="IPR005748">
    <property type="entry name" value="DNA_mismatch_repair_MutS"/>
</dbReference>
<dbReference type="Gene3D" id="1.10.1420.10">
    <property type="match status" value="2"/>
</dbReference>
<dbReference type="InterPro" id="IPR036187">
    <property type="entry name" value="DNA_mismatch_repair_MutS_sf"/>
</dbReference>
<dbReference type="Pfam" id="PF05188">
    <property type="entry name" value="MutS_II"/>
    <property type="match status" value="1"/>
</dbReference>
<dbReference type="Pfam" id="PF05190">
    <property type="entry name" value="MutS_IV"/>
    <property type="match status" value="1"/>
</dbReference>
<evidence type="ECO:0000256" key="5">
    <source>
        <dbReference type="ARBA" id="ARBA00022840"/>
    </source>
</evidence>
<feature type="domain" description="DNA mismatch repair proteins mutS family" evidence="12">
    <location>
        <begin position="749"/>
        <end position="765"/>
    </location>
</feature>
<evidence type="ECO:0000256" key="2">
    <source>
        <dbReference type="ARBA" id="ARBA00021982"/>
    </source>
</evidence>
<dbReference type="GO" id="GO:0030983">
    <property type="term" value="F:mismatched DNA binding"/>
    <property type="evidence" value="ECO:0007669"/>
    <property type="project" value="InterPro"/>
</dbReference>
<name>A0A4Y6UAF1_9PROT</name>
<dbReference type="Pfam" id="PF00488">
    <property type="entry name" value="MutS_V"/>
    <property type="match status" value="1"/>
</dbReference>
<dbReference type="NCBIfam" id="NF003810">
    <property type="entry name" value="PRK05399.1"/>
    <property type="match status" value="1"/>
</dbReference>
<dbReference type="PROSITE" id="PS00486">
    <property type="entry name" value="DNA_MISMATCH_REPAIR_2"/>
    <property type="match status" value="1"/>
</dbReference>
<dbReference type="GO" id="GO:0006298">
    <property type="term" value="P:mismatch repair"/>
    <property type="evidence" value="ECO:0007669"/>
    <property type="project" value="UniProtKB-UniRule"/>
</dbReference>
<dbReference type="Gene3D" id="3.30.420.110">
    <property type="entry name" value="MutS, connector domain"/>
    <property type="match status" value="1"/>
</dbReference>
<evidence type="ECO:0000256" key="11">
    <source>
        <dbReference type="SAM" id="MobiDB-lite"/>
    </source>
</evidence>
<keyword evidence="3 10" id="KW-0547">Nucleotide-binding</keyword>
<dbReference type="InterPro" id="IPR000432">
    <property type="entry name" value="DNA_mismatch_repair_MutS_C"/>
</dbReference>
<dbReference type="InterPro" id="IPR007860">
    <property type="entry name" value="DNA_mmatch_repair_MutS_con_dom"/>
</dbReference>
<keyword evidence="7 10" id="KW-0234">DNA repair</keyword>
<evidence type="ECO:0000256" key="6">
    <source>
        <dbReference type="ARBA" id="ARBA00023125"/>
    </source>
</evidence>
<dbReference type="SMART" id="SM00534">
    <property type="entry name" value="MUTSac"/>
    <property type="match status" value="1"/>
</dbReference>
<feature type="region of interest" description="Disordered" evidence="11">
    <location>
        <begin position="1"/>
        <end position="45"/>
    </location>
</feature>
<evidence type="ECO:0000256" key="4">
    <source>
        <dbReference type="ARBA" id="ARBA00022763"/>
    </source>
</evidence>
<keyword evidence="14" id="KW-1185">Reference proteome</keyword>
<accession>A0A4Y6UAF1</accession>
<dbReference type="InterPro" id="IPR007696">
    <property type="entry name" value="DNA_mismatch_repair_MutS_core"/>
</dbReference>
<dbReference type="EMBL" id="CP038231">
    <property type="protein sequence ID" value="QDH13920.1"/>
    <property type="molecule type" value="Genomic_DNA"/>
</dbReference>
<reference evidence="13 14" key="1">
    <citation type="submission" date="2019-03" db="EMBL/GenBank/DDBJ databases">
        <title>The complete genome sequence of Swingsia_sp. F3b2 LMG30590(T).</title>
        <authorList>
            <person name="Chua K.-O."/>
            <person name="Chan K.-G."/>
            <person name="See-Too W.-S."/>
        </authorList>
    </citation>
    <scope>NUCLEOTIDE SEQUENCE [LARGE SCALE GENOMIC DNA]</scope>
    <source>
        <strain evidence="13 14">F3b2</strain>
    </source>
</reference>
<dbReference type="SUPFAM" id="SSF55271">
    <property type="entry name" value="DNA repair protein MutS, domain I"/>
    <property type="match status" value="1"/>
</dbReference>
<keyword evidence="5" id="KW-0067">ATP-binding</keyword>
<evidence type="ECO:0000256" key="3">
    <source>
        <dbReference type="ARBA" id="ARBA00022741"/>
    </source>
</evidence>
<feature type="region of interest" description="Disordered" evidence="11">
    <location>
        <begin position="858"/>
        <end position="878"/>
    </location>
</feature>
<dbReference type="NCBIfam" id="TIGR01070">
    <property type="entry name" value="mutS1"/>
    <property type="match status" value="1"/>
</dbReference>
<dbReference type="InterPro" id="IPR036678">
    <property type="entry name" value="MutS_con_dom_sf"/>
</dbReference>
<dbReference type="SUPFAM" id="SSF52540">
    <property type="entry name" value="P-loop containing nucleoside triphosphate hydrolases"/>
    <property type="match status" value="1"/>
</dbReference>
<dbReference type="SUPFAM" id="SSF53150">
    <property type="entry name" value="DNA repair protein MutS, domain II"/>
    <property type="match status" value="1"/>
</dbReference>
<dbReference type="Proteomes" id="UP000318709">
    <property type="component" value="Chromosome"/>
</dbReference>
<evidence type="ECO:0000259" key="12">
    <source>
        <dbReference type="PROSITE" id="PS00486"/>
    </source>
</evidence>
<dbReference type="InterPro" id="IPR045076">
    <property type="entry name" value="MutS"/>
</dbReference>
<dbReference type="SUPFAM" id="SSF48334">
    <property type="entry name" value="DNA repair protein MutS, domain III"/>
    <property type="match status" value="1"/>
</dbReference>
<dbReference type="InterPro" id="IPR017261">
    <property type="entry name" value="DNA_mismatch_repair_MutS/MSH"/>
</dbReference>
<dbReference type="GO" id="GO:0140664">
    <property type="term" value="F:ATP-dependent DNA damage sensor activity"/>
    <property type="evidence" value="ECO:0007669"/>
    <property type="project" value="InterPro"/>
</dbReference>
<proteinExistence type="inferred from homology"/>
<dbReference type="AlphaFoldDB" id="A0A4Y6UAF1"/>
<keyword evidence="6 10" id="KW-0238">DNA-binding</keyword>
<dbReference type="InterPro" id="IPR007695">
    <property type="entry name" value="DNA_mismatch_repair_MutS-lik_N"/>
</dbReference>
<comment type="similarity">
    <text evidence="1 10">Belongs to the DNA mismatch repair MutS family.</text>
</comment>
<dbReference type="Pfam" id="PF05192">
    <property type="entry name" value="MutS_III"/>
    <property type="match status" value="1"/>
</dbReference>
<sequence>MTDHQAPFVKTPTSAPGPGQADAGKANQGAGTEGPTQSSWAERAAQASPAMAQWFTLKEQVPDTLLLFRMGDFYELFYEDAHTAATALDIALTARGKHSDSPIPMCGVPFHSVDAYLRRLIQRGFRVALAEQTEKPSKGRKGPLPRSIVRILTPGTLTEDELLESARPNLLMALAPPPAHVQGQGGEWGVAWMDFSTGTVDVQSTTALGLDELLGRLKPAEIIIHDREALPAAWRPYAQAPDGGARGRRSALNAARARTTMAQAWHVHDAASLGAVTDNQAIACAMMLDYARMSQAGTLPRLAPPVVHREGHAMGLDSATRASLDLLEGRDGSTANTLFEALDNTLTAGGGRLLAERIANPLTYLATIQQRQRDWAWLAENDNLAEQVRAHLKGLPDASRALGRIASNRALPRDLAAIRDTLAALMALHVLLGRAPQTPWAAPEPALAARLASLHAMLAQALAEELPARATEDGVIASGFDVELDRLRTLRDDSQQAIMTMQAGLAERYGAPRLRVRHHSQLGHVIEVPAREGERLRAHPELHIRQGTANLARFSNQALDELNSTLAEAAELSTEREQGLVQKLVEAIMALEALPALIQNMAALDVAQSCAALARTGRWCIPELTEDASFDLRQCRHPVVERAMEGQRAKGGGGAPFTPNSCALPPTERVMLLTGPNMAGKSTFLRQNALAIIMAQAGLPVPALSARIGLVDRLFSRVGSADDLARGQSTFMVEMTETAALLNQAGPRSFVIVDELGRGTAPLDGLALARASLEALHDSIRARTIFATHFHALANLTAELPAMRPWAMKVREWEGQLVFQHEVAPGVAGRSWGIHVARLAGVPAPILERAQALLNQMQARRKPARTPHQPEHPPATWQAQGVGASDLFTNQATLSPTAESSRTGRTASGVKEASEMPPQASSVAEGGSLNPLAKPTFTLTLPTENASADTAPALRAFLKNPDPDSLSPRQAHALLYELGDLLKKPQ</sequence>
<protein>
    <recommendedName>
        <fullName evidence="2 9">DNA mismatch repair protein MutS</fullName>
    </recommendedName>
</protein>
<comment type="function">
    <text evidence="8">This protein is involved in the repair of mismatches in DNA. It is possible that it carries out the mismatch recognition step. This protein has a weak ATPase activity.</text>
</comment>
<dbReference type="Gene3D" id="3.40.50.300">
    <property type="entry name" value="P-loop containing nucleotide triphosphate hydrolases"/>
    <property type="match status" value="1"/>
</dbReference>
<feature type="compositionally biased region" description="Polar residues" evidence="11">
    <location>
        <begin position="893"/>
        <end position="906"/>
    </location>
</feature>
<organism evidence="13 14">
    <name type="scientific">Formicincola oecophyllae</name>
    <dbReference type="NCBI Taxonomy" id="2558361"/>
    <lineage>
        <taxon>Bacteria</taxon>
        <taxon>Pseudomonadati</taxon>
        <taxon>Pseudomonadota</taxon>
        <taxon>Alphaproteobacteria</taxon>
        <taxon>Acetobacterales</taxon>
        <taxon>Acetobacteraceae</taxon>
        <taxon>Formicincola</taxon>
    </lineage>
</organism>
<dbReference type="Gene3D" id="6.10.140.430">
    <property type="match status" value="1"/>
</dbReference>
<dbReference type="PANTHER" id="PTHR11361:SF34">
    <property type="entry name" value="DNA MISMATCH REPAIR PROTEIN MSH1, MITOCHONDRIAL"/>
    <property type="match status" value="1"/>
</dbReference>
<dbReference type="KEGG" id="swf:E3E12_06675"/>